<keyword evidence="2" id="KW-0547">Nucleotide-binding</keyword>
<dbReference type="SUPFAM" id="SSF52540">
    <property type="entry name" value="P-loop containing nucleoside triphosphate hydrolases"/>
    <property type="match status" value="1"/>
</dbReference>
<dbReference type="InterPro" id="IPR027417">
    <property type="entry name" value="P-loop_NTPase"/>
</dbReference>
<dbReference type="InterPro" id="IPR049945">
    <property type="entry name" value="AAA_22"/>
</dbReference>
<dbReference type="Pfam" id="PF13401">
    <property type="entry name" value="AAA_22"/>
    <property type="match status" value="1"/>
</dbReference>
<keyword evidence="2" id="KW-0067">ATP-binding</keyword>
<gene>
    <name evidence="2" type="ORF">IAE60_12545</name>
</gene>
<dbReference type="GO" id="GO:0005524">
    <property type="term" value="F:ATP binding"/>
    <property type="evidence" value="ECO:0007669"/>
    <property type="project" value="UniProtKB-KW"/>
</dbReference>
<dbReference type="GeneID" id="81471807"/>
<evidence type="ECO:0000313" key="3">
    <source>
        <dbReference type="Proteomes" id="UP000515838"/>
    </source>
</evidence>
<organism evidence="2 3">
    <name type="scientific">Pseudoxanthomonas mexicana</name>
    <dbReference type="NCBI Taxonomy" id="128785"/>
    <lineage>
        <taxon>Bacteria</taxon>
        <taxon>Pseudomonadati</taxon>
        <taxon>Pseudomonadota</taxon>
        <taxon>Gammaproteobacteria</taxon>
        <taxon>Lysobacterales</taxon>
        <taxon>Lysobacteraceae</taxon>
        <taxon>Pseudoxanthomonas</taxon>
    </lineage>
</organism>
<reference evidence="2 3" key="1">
    <citation type="submission" date="2020-08" db="EMBL/GenBank/DDBJ databases">
        <title>Streptomycin Non-resistant strain, P. mexicana.</title>
        <authorList>
            <person name="Ganesh-Kumar S."/>
            <person name="Zhe T."/>
            <person name="Yu Z."/>
            <person name="Min Y."/>
        </authorList>
    </citation>
    <scope>NUCLEOTIDE SEQUENCE [LARGE SCALE GENOMIC DNA]</scope>
    <source>
        <strain evidence="2 3">GTZY2</strain>
    </source>
</reference>
<proteinExistence type="predicted"/>
<dbReference type="AlphaFoldDB" id="A0A7G9T9J3"/>
<protein>
    <submittedName>
        <fullName evidence="2">ATP-binding protein</fullName>
    </submittedName>
</protein>
<name>A0A7G9T9J3_PSEMX</name>
<dbReference type="EMBL" id="CP060731">
    <property type="protein sequence ID" value="QNN76768.1"/>
    <property type="molecule type" value="Genomic_DNA"/>
</dbReference>
<dbReference type="GO" id="GO:0016887">
    <property type="term" value="F:ATP hydrolysis activity"/>
    <property type="evidence" value="ECO:0007669"/>
    <property type="project" value="InterPro"/>
</dbReference>
<feature type="domain" description="ORC1/DEAH AAA+ ATPase" evidence="1">
    <location>
        <begin position="39"/>
        <end position="164"/>
    </location>
</feature>
<sequence>MHPIICEAAVLPSTSVQNAVWAVIEGARKTRFSYASWADPVTGKSSCLTAIENFIRQEHPGSGVLRYEAMREESSAEGRLLEDILLQMAIAAPIARSLAGKRDQLTRALLALAGVDMHLYMLIDEAQELHIRELNWLKGVINKVILKQVKVTVVLMGQKQLLTRIDELKAAGRQDLLERFFKRVVEFKGCRTVEDLATLCEAMDIKSEYPEGSGWSYTMFLFPRAYENGLRLQAKAQVLWQAFTAQRSASEVQRGIPMEAISSYLAQICLLHKDLDSADMELDLGLLEEAAKETLS</sequence>
<evidence type="ECO:0000313" key="2">
    <source>
        <dbReference type="EMBL" id="QNN76768.1"/>
    </source>
</evidence>
<accession>A0A7G9T9J3</accession>
<evidence type="ECO:0000259" key="1">
    <source>
        <dbReference type="Pfam" id="PF13401"/>
    </source>
</evidence>
<dbReference type="RefSeq" id="WP_187572499.1">
    <property type="nucleotide sequence ID" value="NZ_CP060731.1"/>
</dbReference>
<dbReference type="Proteomes" id="UP000515838">
    <property type="component" value="Chromosome"/>
</dbReference>